<name>A0A420HKB8_9PEZI</name>
<dbReference type="EMBL" id="MCFK01007153">
    <property type="protein sequence ID" value="RKF57853.1"/>
    <property type="molecule type" value="Genomic_DNA"/>
</dbReference>
<dbReference type="AlphaFoldDB" id="A0A420HKB8"/>
<sequence length="57" mass="6908">MVFQQFAKDTTDGQNMFIKRDIYIQILRVRQNDVMYKLPIHNKNAVRKFITFFNLPT</sequence>
<evidence type="ECO:0000313" key="1">
    <source>
        <dbReference type="EMBL" id="RKF57853.1"/>
    </source>
</evidence>
<accession>A0A420HKB8</accession>
<organism evidence="1 2">
    <name type="scientific">Erysiphe neolycopersici</name>
    <dbReference type="NCBI Taxonomy" id="212602"/>
    <lineage>
        <taxon>Eukaryota</taxon>
        <taxon>Fungi</taxon>
        <taxon>Dikarya</taxon>
        <taxon>Ascomycota</taxon>
        <taxon>Pezizomycotina</taxon>
        <taxon>Leotiomycetes</taxon>
        <taxon>Erysiphales</taxon>
        <taxon>Erysiphaceae</taxon>
        <taxon>Erysiphe</taxon>
    </lineage>
</organism>
<reference evidence="1 2" key="1">
    <citation type="journal article" date="2018" name="BMC Genomics">
        <title>Comparative genome analyses reveal sequence features reflecting distinct modes of host-adaptation between dicot and monocot powdery mildew.</title>
        <authorList>
            <person name="Wu Y."/>
            <person name="Ma X."/>
            <person name="Pan Z."/>
            <person name="Kale S.D."/>
            <person name="Song Y."/>
            <person name="King H."/>
            <person name="Zhang Q."/>
            <person name="Presley C."/>
            <person name="Deng X."/>
            <person name="Wei C.I."/>
            <person name="Xiao S."/>
        </authorList>
    </citation>
    <scope>NUCLEOTIDE SEQUENCE [LARGE SCALE GENOMIC DNA]</scope>
    <source>
        <strain evidence="1">UMSG2</strain>
    </source>
</reference>
<proteinExistence type="predicted"/>
<keyword evidence="2" id="KW-1185">Reference proteome</keyword>
<evidence type="ECO:0000313" key="2">
    <source>
        <dbReference type="Proteomes" id="UP000286134"/>
    </source>
</evidence>
<feature type="non-terminal residue" evidence="1">
    <location>
        <position position="57"/>
    </location>
</feature>
<dbReference type="Proteomes" id="UP000286134">
    <property type="component" value="Unassembled WGS sequence"/>
</dbReference>
<comment type="caution">
    <text evidence="1">The sequence shown here is derived from an EMBL/GenBank/DDBJ whole genome shotgun (WGS) entry which is preliminary data.</text>
</comment>
<gene>
    <name evidence="1" type="ORF">OnM2_071063</name>
</gene>
<protein>
    <submittedName>
        <fullName evidence="1">Uncharacterized protein</fullName>
    </submittedName>
</protein>